<sequence length="52" mass="5220">MEVLFVLVPLGVLVALIAGALFLVAATGGQFEDLEAPANDILGDDASPTPPA</sequence>
<accession>A0A6M4H3S4</accession>
<dbReference type="RefSeq" id="WP_171160961.1">
    <property type="nucleotide sequence ID" value="NZ_CP053073.1"/>
</dbReference>
<dbReference type="InterPro" id="IPR004714">
    <property type="entry name" value="Cyt_oxidase_maturation_cbb3"/>
</dbReference>
<organism evidence="1 2">
    <name type="scientific">Usitatibacter palustris</name>
    <dbReference type="NCBI Taxonomy" id="2732487"/>
    <lineage>
        <taxon>Bacteria</taxon>
        <taxon>Pseudomonadati</taxon>
        <taxon>Pseudomonadota</taxon>
        <taxon>Betaproteobacteria</taxon>
        <taxon>Nitrosomonadales</taxon>
        <taxon>Usitatibacteraceae</taxon>
        <taxon>Usitatibacter</taxon>
    </lineage>
</organism>
<dbReference type="InParanoid" id="A0A6M4H3S4"/>
<gene>
    <name evidence="1" type="ORF">DSM104440_00969</name>
</gene>
<dbReference type="KEGG" id="upl:DSM104440_00969"/>
<evidence type="ECO:0000313" key="2">
    <source>
        <dbReference type="Proteomes" id="UP000503096"/>
    </source>
</evidence>
<dbReference type="NCBIfam" id="TIGR00847">
    <property type="entry name" value="ccoS"/>
    <property type="match status" value="1"/>
</dbReference>
<dbReference type="PANTHER" id="PTHR41532:SF1">
    <property type="entry name" value="FIXS PROTEIN"/>
    <property type="match status" value="1"/>
</dbReference>
<evidence type="ECO:0008006" key="3">
    <source>
        <dbReference type="Google" id="ProtNLM"/>
    </source>
</evidence>
<reference evidence="1 2" key="1">
    <citation type="submission" date="2020-04" db="EMBL/GenBank/DDBJ databases">
        <title>Usitatibacter rugosus gen. nov., sp. nov. and Usitatibacter palustris sp. nov., novel members of Usitatibacteraceae fam. nov. within the order Nitrosomonadales isolated from soil.</title>
        <authorList>
            <person name="Huber K.J."/>
            <person name="Neumann-Schaal M."/>
            <person name="Geppert A."/>
            <person name="Luckner M."/>
            <person name="Wanner G."/>
            <person name="Overmann J."/>
        </authorList>
    </citation>
    <scope>NUCLEOTIDE SEQUENCE [LARGE SCALE GENOMIC DNA]</scope>
    <source>
        <strain evidence="1 2">Swamp67</strain>
    </source>
</reference>
<dbReference type="PANTHER" id="PTHR41532">
    <property type="entry name" value="FIXS PROTEIN"/>
    <property type="match status" value="1"/>
</dbReference>
<evidence type="ECO:0000313" key="1">
    <source>
        <dbReference type="EMBL" id="QJR14176.1"/>
    </source>
</evidence>
<dbReference type="EMBL" id="CP053073">
    <property type="protein sequence ID" value="QJR14176.1"/>
    <property type="molecule type" value="Genomic_DNA"/>
</dbReference>
<dbReference type="Pfam" id="PF03597">
    <property type="entry name" value="FixS"/>
    <property type="match status" value="1"/>
</dbReference>
<protein>
    <recommendedName>
        <fullName evidence="3">Cytochrome oxidase maturation protein, cbb3-type</fullName>
    </recommendedName>
</protein>
<dbReference type="Proteomes" id="UP000503096">
    <property type="component" value="Chromosome"/>
</dbReference>
<proteinExistence type="predicted"/>
<keyword evidence="2" id="KW-1185">Reference proteome</keyword>
<dbReference type="AlphaFoldDB" id="A0A6M4H3S4"/>
<name>A0A6M4H3S4_9PROT</name>